<reference evidence="9 10" key="1">
    <citation type="journal article" date="2018" name="Evol. Lett.">
        <title>Horizontal gene cluster transfer increased hallucinogenic mushroom diversity.</title>
        <authorList>
            <person name="Reynolds H.T."/>
            <person name="Vijayakumar V."/>
            <person name="Gluck-Thaler E."/>
            <person name="Korotkin H.B."/>
            <person name="Matheny P.B."/>
            <person name="Slot J.C."/>
        </authorList>
    </citation>
    <scope>NUCLEOTIDE SEQUENCE [LARGE SCALE GENOMIC DNA]</scope>
    <source>
        <strain evidence="9 10">2631</strain>
    </source>
</reference>
<dbReference type="CDD" id="cd18008">
    <property type="entry name" value="DEXDc_SHPRH-like"/>
    <property type="match status" value="1"/>
</dbReference>
<dbReference type="PANTHER" id="PTHR45626">
    <property type="entry name" value="TRANSCRIPTION TERMINATION FACTOR 2-RELATED"/>
    <property type="match status" value="1"/>
</dbReference>
<name>A0A409XTW5_PSICY</name>
<dbReference type="PANTHER" id="PTHR45626:SF16">
    <property type="entry name" value="ATP-DEPENDENT HELICASE ULS1"/>
    <property type="match status" value="1"/>
</dbReference>
<dbReference type="GO" id="GO:0016787">
    <property type="term" value="F:hydrolase activity"/>
    <property type="evidence" value="ECO:0007669"/>
    <property type="project" value="UniProtKB-KW"/>
</dbReference>
<feature type="region of interest" description="Disordered" evidence="6">
    <location>
        <begin position="734"/>
        <end position="819"/>
    </location>
</feature>
<dbReference type="GO" id="GO:0005737">
    <property type="term" value="C:cytoplasm"/>
    <property type="evidence" value="ECO:0007669"/>
    <property type="project" value="TreeGrafter"/>
</dbReference>
<feature type="region of interest" description="Disordered" evidence="6">
    <location>
        <begin position="690"/>
        <end position="721"/>
    </location>
</feature>
<dbReference type="SMART" id="SM00490">
    <property type="entry name" value="HELICc"/>
    <property type="match status" value="1"/>
</dbReference>
<feature type="domain" description="Helicase C-terminal" evidence="8">
    <location>
        <begin position="840"/>
        <end position="988"/>
    </location>
</feature>
<dbReference type="InterPro" id="IPR050628">
    <property type="entry name" value="SNF2_RAD54_helicase_TF"/>
</dbReference>
<evidence type="ECO:0000256" key="5">
    <source>
        <dbReference type="ARBA" id="ARBA00022840"/>
    </source>
</evidence>
<keyword evidence="5" id="KW-0067">ATP-binding</keyword>
<evidence type="ECO:0000256" key="1">
    <source>
        <dbReference type="ARBA" id="ARBA00007025"/>
    </source>
</evidence>
<proteinExistence type="inferred from homology"/>
<dbReference type="SMART" id="SM00184">
    <property type="entry name" value="RING"/>
    <property type="match status" value="1"/>
</dbReference>
<keyword evidence="2" id="KW-0547">Nucleotide-binding</keyword>
<dbReference type="InterPro" id="IPR000330">
    <property type="entry name" value="SNF2_N"/>
</dbReference>
<dbReference type="Pfam" id="PF00271">
    <property type="entry name" value="Helicase_C"/>
    <property type="match status" value="1"/>
</dbReference>
<dbReference type="Pfam" id="PF00176">
    <property type="entry name" value="SNF2-rel_dom"/>
    <property type="match status" value="1"/>
</dbReference>
<dbReference type="InterPro" id="IPR027417">
    <property type="entry name" value="P-loop_NTPase"/>
</dbReference>
<gene>
    <name evidence="9" type="ORF">CVT25_004926</name>
</gene>
<dbReference type="Gene3D" id="3.40.50.10810">
    <property type="entry name" value="Tandem AAA-ATPase domain"/>
    <property type="match status" value="1"/>
</dbReference>
<evidence type="ECO:0000259" key="8">
    <source>
        <dbReference type="PROSITE" id="PS51194"/>
    </source>
</evidence>
<dbReference type="Proteomes" id="UP000283269">
    <property type="component" value="Unassembled WGS sequence"/>
</dbReference>
<dbReference type="OrthoDB" id="423559at2759"/>
<accession>A0A409XTW5</accession>
<dbReference type="GO" id="GO:0005524">
    <property type="term" value="F:ATP binding"/>
    <property type="evidence" value="ECO:0007669"/>
    <property type="project" value="UniProtKB-KW"/>
</dbReference>
<feature type="compositionally biased region" description="Polar residues" evidence="6">
    <location>
        <begin position="63"/>
        <end position="76"/>
    </location>
</feature>
<dbReference type="CDD" id="cd18793">
    <property type="entry name" value="SF2_C_SNF"/>
    <property type="match status" value="1"/>
</dbReference>
<dbReference type="InParanoid" id="A0A409XTW5"/>
<evidence type="ECO:0000256" key="2">
    <source>
        <dbReference type="ARBA" id="ARBA00022741"/>
    </source>
</evidence>
<dbReference type="InterPro" id="IPR001650">
    <property type="entry name" value="Helicase_C-like"/>
</dbReference>
<dbReference type="SUPFAM" id="SSF52540">
    <property type="entry name" value="P-loop containing nucleoside triphosphate hydrolases"/>
    <property type="match status" value="2"/>
</dbReference>
<sequence>MDGNAPKKPLSILDALDQSFLLTETSPNNHGTPLNRNPLQTPKFEAGASSAKKIAATEALRNAQRSQQASQTNGDNDASFLASIVSSPGPQAGPSRPDFRIHYDQETPLRSIDVGGPDQQKRRVLTSMTHSKSLIAEFVTKSIESTSNGLTVRDAMKKLGLKDHRDLISGLEVRLLSHQVIGVAWRVPSLFSLLQAVQLISKDRMLQKEKSEDKGGILADDMGLGKTVQMIATMAMNMPDHDDDCRTTLIVVPAALLQQWKDEIDTKTNGLFDVHVHHGKDKLKKMSQLKSKDAVVTSYQTLCQDFNVPKGTPAEEEEEWIRDHGGLLSKAKFYRVIADEAQFIRNRSTRSSVSLAHVRAKYRWMLTGTPVTNTLADIYGLLRFGRFRPWNDWNDFNEHVARVQYLDAPLAGSRAQAILKPILLRRTKDSKLEGKPLLQLPTKHIEIVKLQFTPDERQVYDAFEKRTKVQLNRFIRNGTLMKKFVLILRLRQICCHPHLVLSLSDDFEDPTIMVGTQAEKELSRAKKIMGVAWVNQSPILIALYSRDADKEEVGIWAGHNWWFVFLLRAASAATLDFEDEGDEPAPTCPNCSDMLVGDSGRVLICGHEICFDCTLDLSNSAIGHNGIFGQGDEKENIAAEKAYEAAAAKGYRPCPTCKEMVDLTSPDKVFKAAAFEPSEDDLAEHKREERNKKMKMKKRHDSPPPTAYTVPDVLTDSDDDDLPEVGHIFDRNWKKAKAKQEADSDDDVLDRKRSNQSMKRKVDDSDSDIDLLDESISQGKRHKNRAGGSSRCSPSPGYLNKGKGKGRASSGKIDDGPSDAVVATWRRGDEDLEPSSKMVKLIEYLKEWEYSGDKTICYSQWTSMLDLMEKLFSRHGIRSLRFDGKMNRISRDSVLAKFKQAGGPKVILISLNLVSANRIINMDLSWNYAAEAQAYDRCHRIGQEKEVFVKRLVVEDTIEDRMSRQARICGLAEAALGEGTGAKLHALSVKDIRYLFGMKDPNARQEDDQSHEL</sequence>
<dbReference type="PROSITE" id="PS51192">
    <property type="entry name" value="HELICASE_ATP_BIND_1"/>
    <property type="match status" value="1"/>
</dbReference>
<comment type="caution">
    <text evidence="9">The sequence shown here is derived from an EMBL/GenBank/DDBJ whole genome shotgun (WGS) entry which is preliminary data.</text>
</comment>
<organism evidence="9 10">
    <name type="scientific">Psilocybe cyanescens</name>
    <dbReference type="NCBI Taxonomy" id="93625"/>
    <lineage>
        <taxon>Eukaryota</taxon>
        <taxon>Fungi</taxon>
        <taxon>Dikarya</taxon>
        <taxon>Basidiomycota</taxon>
        <taxon>Agaricomycotina</taxon>
        <taxon>Agaricomycetes</taxon>
        <taxon>Agaricomycetidae</taxon>
        <taxon>Agaricales</taxon>
        <taxon>Agaricineae</taxon>
        <taxon>Strophariaceae</taxon>
        <taxon>Psilocybe</taxon>
    </lineage>
</organism>
<keyword evidence="4" id="KW-0347">Helicase</keyword>
<dbReference type="GO" id="GO:0005634">
    <property type="term" value="C:nucleus"/>
    <property type="evidence" value="ECO:0007669"/>
    <property type="project" value="TreeGrafter"/>
</dbReference>
<dbReference type="PROSITE" id="PS51194">
    <property type="entry name" value="HELICASE_CTER"/>
    <property type="match status" value="1"/>
</dbReference>
<dbReference type="InterPro" id="IPR049730">
    <property type="entry name" value="SNF2/RAD54-like_C"/>
</dbReference>
<dbReference type="InterPro" id="IPR014001">
    <property type="entry name" value="Helicase_ATP-bd"/>
</dbReference>
<dbReference type="Gene3D" id="3.30.40.10">
    <property type="entry name" value="Zinc/RING finger domain, C3HC4 (zinc finger)"/>
    <property type="match status" value="1"/>
</dbReference>
<dbReference type="GO" id="GO:0000724">
    <property type="term" value="P:double-strand break repair via homologous recombination"/>
    <property type="evidence" value="ECO:0007669"/>
    <property type="project" value="TreeGrafter"/>
</dbReference>
<dbReference type="SMART" id="SM00487">
    <property type="entry name" value="DEXDc"/>
    <property type="match status" value="1"/>
</dbReference>
<evidence type="ECO:0008006" key="11">
    <source>
        <dbReference type="Google" id="ProtNLM"/>
    </source>
</evidence>
<dbReference type="GO" id="GO:0004386">
    <property type="term" value="F:helicase activity"/>
    <property type="evidence" value="ECO:0007669"/>
    <property type="project" value="UniProtKB-KW"/>
</dbReference>
<feature type="domain" description="Helicase ATP-binding" evidence="7">
    <location>
        <begin position="207"/>
        <end position="388"/>
    </location>
</feature>
<feature type="compositionally biased region" description="Polar residues" evidence="6">
    <location>
        <begin position="23"/>
        <end position="40"/>
    </location>
</feature>
<evidence type="ECO:0000256" key="6">
    <source>
        <dbReference type="SAM" id="MobiDB-lite"/>
    </source>
</evidence>
<dbReference type="InterPro" id="IPR013083">
    <property type="entry name" value="Znf_RING/FYVE/PHD"/>
</dbReference>
<evidence type="ECO:0000256" key="4">
    <source>
        <dbReference type="ARBA" id="ARBA00022806"/>
    </source>
</evidence>
<dbReference type="InterPro" id="IPR038718">
    <property type="entry name" value="SNF2-like_sf"/>
</dbReference>
<evidence type="ECO:0000256" key="3">
    <source>
        <dbReference type="ARBA" id="ARBA00022801"/>
    </source>
</evidence>
<dbReference type="GO" id="GO:0008094">
    <property type="term" value="F:ATP-dependent activity, acting on DNA"/>
    <property type="evidence" value="ECO:0007669"/>
    <property type="project" value="TreeGrafter"/>
</dbReference>
<feature type="region of interest" description="Disordered" evidence="6">
    <location>
        <begin position="23"/>
        <end position="101"/>
    </location>
</feature>
<keyword evidence="10" id="KW-1185">Reference proteome</keyword>
<evidence type="ECO:0000259" key="7">
    <source>
        <dbReference type="PROSITE" id="PS51192"/>
    </source>
</evidence>
<dbReference type="InterPro" id="IPR001841">
    <property type="entry name" value="Znf_RING"/>
</dbReference>
<evidence type="ECO:0000313" key="9">
    <source>
        <dbReference type="EMBL" id="PPQ94269.1"/>
    </source>
</evidence>
<protein>
    <recommendedName>
        <fullName evidence="11">Helicase ATP-binding domain-containing protein</fullName>
    </recommendedName>
</protein>
<dbReference type="AlphaFoldDB" id="A0A409XTW5"/>
<keyword evidence="3" id="KW-0378">Hydrolase</keyword>
<dbReference type="EMBL" id="NHYD01000400">
    <property type="protein sequence ID" value="PPQ94269.1"/>
    <property type="molecule type" value="Genomic_DNA"/>
</dbReference>
<comment type="similarity">
    <text evidence="1">Belongs to the SNF2/RAD54 helicase family.</text>
</comment>
<evidence type="ECO:0000313" key="10">
    <source>
        <dbReference type="Proteomes" id="UP000283269"/>
    </source>
</evidence>
<dbReference type="Gene3D" id="3.40.50.300">
    <property type="entry name" value="P-loop containing nucleotide triphosphate hydrolases"/>
    <property type="match status" value="2"/>
</dbReference>
<dbReference type="STRING" id="93625.A0A409XTW5"/>